<dbReference type="GO" id="GO:0000779">
    <property type="term" value="C:condensed chromosome, centromeric region"/>
    <property type="evidence" value="ECO:0007669"/>
    <property type="project" value="TreeGrafter"/>
</dbReference>
<dbReference type="SUPFAM" id="SSF48371">
    <property type="entry name" value="ARM repeat"/>
    <property type="match status" value="1"/>
</dbReference>
<evidence type="ECO:0000256" key="10">
    <source>
        <dbReference type="PIRNR" id="PIRNR017127"/>
    </source>
</evidence>
<keyword evidence="5 10" id="KW-0132">Cell division</keyword>
<reference evidence="14" key="1">
    <citation type="submission" date="2021-03" db="EMBL/GenBank/DDBJ databases">
        <title>Draft genome sequence of rust myrtle Austropuccinia psidii MF-1, a brazilian biotype.</title>
        <authorList>
            <person name="Quecine M.C."/>
            <person name="Pachon D.M.R."/>
            <person name="Bonatelli M.L."/>
            <person name="Correr F.H."/>
            <person name="Franceschini L.M."/>
            <person name="Leite T.F."/>
            <person name="Margarido G.R.A."/>
            <person name="Almeida C.A."/>
            <person name="Ferrarezi J.A."/>
            <person name="Labate C.A."/>
        </authorList>
    </citation>
    <scope>NUCLEOTIDE SEQUENCE</scope>
    <source>
        <strain evidence="14">MF-1</strain>
    </source>
</reference>
<evidence type="ECO:0000256" key="7">
    <source>
        <dbReference type="ARBA" id="ARBA00023067"/>
    </source>
</evidence>
<evidence type="ECO:0000256" key="3">
    <source>
        <dbReference type="ARBA" id="ARBA00009606"/>
    </source>
</evidence>
<evidence type="ECO:0000259" key="13">
    <source>
        <dbReference type="Pfam" id="PF12922"/>
    </source>
</evidence>
<dbReference type="Pfam" id="PF12717">
    <property type="entry name" value="Cnd1"/>
    <property type="match status" value="1"/>
</dbReference>
<dbReference type="GO" id="GO:0010032">
    <property type="term" value="P:meiotic chromosome condensation"/>
    <property type="evidence" value="ECO:0007669"/>
    <property type="project" value="TreeGrafter"/>
</dbReference>
<dbReference type="InterPro" id="IPR007673">
    <property type="entry name" value="Condensin_cplx_su1"/>
</dbReference>
<keyword evidence="9 10" id="KW-0131">Cell cycle</keyword>
<evidence type="ECO:0000256" key="9">
    <source>
        <dbReference type="ARBA" id="ARBA00023306"/>
    </source>
</evidence>
<feature type="compositionally biased region" description="Polar residues" evidence="11">
    <location>
        <begin position="494"/>
        <end position="512"/>
    </location>
</feature>
<dbReference type="Proteomes" id="UP000765509">
    <property type="component" value="Unassembled WGS sequence"/>
</dbReference>
<accession>A0A9Q3BUZ5</accession>
<keyword evidence="4" id="KW-0158">Chromosome</keyword>
<evidence type="ECO:0000256" key="5">
    <source>
        <dbReference type="ARBA" id="ARBA00022618"/>
    </source>
</evidence>
<dbReference type="InterPro" id="IPR026971">
    <property type="entry name" value="CND1/NCAPD3"/>
</dbReference>
<dbReference type="EMBL" id="AVOT02002928">
    <property type="protein sequence ID" value="MBW0471967.1"/>
    <property type="molecule type" value="Genomic_DNA"/>
</dbReference>
<feature type="domain" description="Condensin complex subunit 1 N-terminal" evidence="13">
    <location>
        <begin position="46"/>
        <end position="218"/>
    </location>
</feature>
<dbReference type="PIRSF" id="PIRSF017127">
    <property type="entry name" value="Condensin_D2"/>
    <property type="match status" value="1"/>
</dbReference>
<dbReference type="PANTHER" id="PTHR14222">
    <property type="entry name" value="CONDENSIN"/>
    <property type="match status" value="1"/>
</dbReference>
<dbReference type="Pfam" id="PF12922">
    <property type="entry name" value="Cnd1_N"/>
    <property type="match status" value="1"/>
</dbReference>
<dbReference type="InterPro" id="IPR011989">
    <property type="entry name" value="ARM-like"/>
</dbReference>
<feature type="region of interest" description="Disordered" evidence="11">
    <location>
        <begin position="1339"/>
        <end position="1428"/>
    </location>
</feature>
<comment type="caution">
    <text evidence="14">The sequence shown here is derived from an EMBL/GenBank/DDBJ whole genome shotgun (WGS) entry which is preliminary data.</text>
</comment>
<feature type="region of interest" description="Disordered" evidence="11">
    <location>
        <begin position="929"/>
        <end position="954"/>
    </location>
</feature>
<evidence type="ECO:0000256" key="11">
    <source>
        <dbReference type="SAM" id="MobiDB-lite"/>
    </source>
</evidence>
<feature type="region of interest" description="Disordered" evidence="11">
    <location>
        <begin position="993"/>
        <end position="1019"/>
    </location>
</feature>
<evidence type="ECO:0000256" key="8">
    <source>
        <dbReference type="ARBA" id="ARBA00023242"/>
    </source>
</evidence>
<feature type="compositionally biased region" description="Basic and acidic residues" evidence="11">
    <location>
        <begin position="351"/>
        <end position="363"/>
    </location>
</feature>
<dbReference type="PANTHER" id="PTHR14222:SF2">
    <property type="entry name" value="CONDENSIN COMPLEX SUBUNIT 1"/>
    <property type="match status" value="1"/>
</dbReference>
<name>A0A9Q3BUZ5_9BASI</name>
<keyword evidence="15" id="KW-1185">Reference proteome</keyword>
<feature type="compositionally biased region" description="Low complexity" evidence="11">
    <location>
        <begin position="945"/>
        <end position="954"/>
    </location>
</feature>
<dbReference type="OrthoDB" id="436262at2759"/>
<evidence type="ECO:0000256" key="6">
    <source>
        <dbReference type="ARBA" id="ARBA00022776"/>
    </source>
</evidence>
<feature type="compositionally biased region" description="Basic residues" evidence="11">
    <location>
        <begin position="1351"/>
        <end position="1363"/>
    </location>
</feature>
<feature type="compositionally biased region" description="Acidic residues" evidence="11">
    <location>
        <begin position="1370"/>
        <end position="1382"/>
    </location>
</feature>
<dbReference type="GO" id="GO:0005634">
    <property type="term" value="C:nucleus"/>
    <property type="evidence" value="ECO:0007669"/>
    <property type="project" value="UniProtKB-SubCell"/>
</dbReference>
<dbReference type="InterPro" id="IPR016024">
    <property type="entry name" value="ARM-type_fold"/>
</dbReference>
<protein>
    <recommendedName>
        <fullName evidence="10">Condensin complex subunit 1</fullName>
    </recommendedName>
</protein>
<evidence type="ECO:0000256" key="2">
    <source>
        <dbReference type="ARBA" id="ARBA00004286"/>
    </source>
</evidence>
<proteinExistence type="inferred from homology"/>
<feature type="region of interest" description="Disordered" evidence="11">
    <location>
        <begin position="492"/>
        <end position="557"/>
    </location>
</feature>
<dbReference type="GO" id="GO:0007076">
    <property type="term" value="P:mitotic chromosome condensation"/>
    <property type="evidence" value="ECO:0007669"/>
    <property type="project" value="InterPro"/>
</dbReference>
<dbReference type="InterPro" id="IPR032682">
    <property type="entry name" value="Cnd1_C"/>
</dbReference>
<comment type="function">
    <text evidence="10">Regulatory subunit of the condensin complex, a complex required for conversion of interphase chromatin into mitotic-like condense chromosomes. The condensin complex probably introduces positive supercoils into relaxed DNA in the presence of type I topoisomerases and converts nicked DNA into positive knotted forms in the presence of type II topoisomerases.</text>
</comment>
<keyword evidence="6 10" id="KW-0498">Mitosis</keyword>
<comment type="subcellular location">
    <subcellularLocation>
        <location evidence="2">Chromosome</location>
    </subcellularLocation>
    <subcellularLocation>
        <location evidence="1">Nucleus</location>
    </subcellularLocation>
</comment>
<dbReference type="GO" id="GO:0051301">
    <property type="term" value="P:cell division"/>
    <property type="evidence" value="ECO:0007669"/>
    <property type="project" value="UniProtKB-KW"/>
</dbReference>
<dbReference type="GO" id="GO:0000796">
    <property type="term" value="C:condensin complex"/>
    <property type="evidence" value="ECO:0007669"/>
    <property type="project" value="TreeGrafter"/>
</dbReference>
<evidence type="ECO:0000256" key="1">
    <source>
        <dbReference type="ARBA" id="ARBA00004123"/>
    </source>
</evidence>
<evidence type="ECO:0000313" key="15">
    <source>
        <dbReference type="Proteomes" id="UP000765509"/>
    </source>
</evidence>
<dbReference type="InterPro" id="IPR024324">
    <property type="entry name" value="Condensin_cplx_su1_N"/>
</dbReference>
<feature type="region of interest" description="Disordered" evidence="11">
    <location>
        <begin position="120"/>
        <end position="140"/>
    </location>
</feature>
<feature type="compositionally biased region" description="Polar residues" evidence="11">
    <location>
        <begin position="1394"/>
        <end position="1409"/>
    </location>
</feature>
<organism evidence="14 15">
    <name type="scientific">Austropuccinia psidii MF-1</name>
    <dbReference type="NCBI Taxonomy" id="1389203"/>
    <lineage>
        <taxon>Eukaryota</taxon>
        <taxon>Fungi</taxon>
        <taxon>Dikarya</taxon>
        <taxon>Basidiomycota</taxon>
        <taxon>Pucciniomycotina</taxon>
        <taxon>Pucciniomycetes</taxon>
        <taxon>Pucciniales</taxon>
        <taxon>Sphaerophragmiaceae</taxon>
        <taxon>Austropuccinia</taxon>
    </lineage>
</organism>
<feature type="domain" description="Condensin complex subunit 1 C-terminal" evidence="12">
    <location>
        <begin position="1113"/>
        <end position="1274"/>
    </location>
</feature>
<dbReference type="Gene3D" id="1.25.10.10">
    <property type="entry name" value="Leucine-rich Repeat Variant"/>
    <property type="match status" value="2"/>
</dbReference>
<feature type="compositionally biased region" description="Basic and acidic residues" evidence="11">
    <location>
        <begin position="993"/>
        <end position="1016"/>
    </location>
</feature>
<dbReference type="GO" id="GO:0042393">
    <property type="term" value="F:histone binding"/>
    <property type="evidence" value="ECO:0007669"/>
    <property type="project" value="TreeGrafter"/>
</dbReference>
<keyword evidence="7 10" id="KW-0226">DNA condensation</keyword>
<comment type="similarity">
    <text evidence="3 10">Belongs to the CND1 (condensin subunit 1) family.</text>
</comment>
<evidence type="ECO:0000256" key="4">
    <source>
        <dbReference type="ARBA" id="ARBA00022454"/>
    </source>
</evidence>
<sequence length="1428" mass="160957">MDPSEIKRTVNRLVDQLTTSPQSITEPDMFDIFQSLLKCALTLPQSALRSVLDVLPSAFEAETLLTLRDANPSDHTAYKSHRPALERYAFLLLWLVEACEKRRLSERGIDNALSGQVDKQKLAKSKTGKQKAKASDKNAPFDWDHQIPDVLSSMLKALSLKTDFIWTTSQERDAFVGCFTKPVYQILEMKGFADDSAIRVPAFKIICAVAKSHGQSYSTQTSILQKLQYFDHLSEYMAELTHLLVETKDLPQLADAILREISSKTFSAQDTKGPRSFSRYLVKLTSLSPRLVFRQIVMLQKHLDSENYVMRICLLEVFGKLIDALSQDEDQQVSNPPEPRTAALNLEDHDELEHSPSVPKDKEKEPHVVKLDGFFHLLFERFCDSNTFVRLKVVNIFEDIVKLPVPFPKHRLRLAATAVRSLEDKSSQVRKHCITVLSKLIETHPYGVMHGGELGIEEWQARYDTIEKELSVFDLPANQVDEEIRKIMQDDASDAQTNGEENESNSQDSGDSTIRDNEIPTPQCDDTKEKMTDSQSLNSPSGKPGKKSRPTKTDMDAAAVDQQTALSHCDNNVLMKLRLTKKYYSDAIQFIQILQSAIPLIEKLLASKVKSEVLEAIYFFKTAWIYKINGAQSGIKRMLHLVWSTENSTVEESNKDTGAGPEDGPKEVKEVKGVRFALLDCYQELYFAPLPREAGETVSAYANRNITRIARNMIELTYHATLAELTSLEELMGVLMDRGYVHEDVIYKLWEVYSTSKDISKQQRRGAIIILGMLAAPRPNVVADNLDKLIVIGLGPIGKGDLVLAKYSCIALSRIGGSAKKVKGSLIDRNVRLPMDNPVFLKLADIIQTPNKDKGWFAMAEQALNTIYVLGDQPDPLCSEVLKTMALKVFQGPSEQSVLPDMMEIDGQTIATTNVDSTEFQTGNQDIAEERPLSSGAQVPDHQNTVRSTHSTSSSSVFTNSFALSQVIFLAGHIAVKHLVYLELVEREFKRRKAETDELKKKQKPQKTDHTDKDREVEGEELDQVAGNVEDDIGDIIAHARERELLFGQRSLLGVFAPMSVQICGLPAVYKNETLQTAAALSLGKFMCVSAEFCEKHLMLLFKILETSKNPAVRSNIIIALGDIAVSFATIMDQHSDGLYKGLADNDLEVKKNTLMVLTHLILNGMIKVKGQLGEIAKCINDPDTRLSDLAQLFFDELSKKDHNAIYNNLPDMISHLSVGKHAVDAPLFQSVMNNIFKHLKKDKQSESIVEKLCQRFRLVSETRQWQDIAYCLSLLQFKSEKSLKKLVDGLPFYQDKLYDAEVFKCFEDILAKVKANKWAKEHADLIEFEKALRAQKEKGEEDMMMENKVQKKQNARRRRQKLNAREQINEDENAEMDWQNEDEGRKDEPALLSQGNGKSQSTRSKQLPTRSSRRSTRRRDATPSSDE</sequence>
<feature type="region of interest" description="Disordered" evidence="11">
    <location>
        <begin position="329"/>
        <end position="363"/>
    </location>
</feature>
<evidence type="ECO:0000313" key="14">
    <source>
        <dbReference type="EMBL" id="MBW0471967.1"/>
    </source>
</evidence>
<evidence type="ECO:0000259" key="12">
    <source>
        <dbReference type="Pfam" id="PF12717"/>
    </source>
</evidence>
<keyword evidence="8" id="KW-0539">Nucleus</keyword>
<feature type="compositionally biased region" description="Basic residues" evidence="11">
    <location>
        <begin position="122"/>
        <end position="132"/>
    </location>
</feature>
<gene>
    <name evidence="14" type="ORF">O181_011682</name>
</gene>